<dbReference type="PANTHER" id="PTHR30121:SF6">
    <property type="entry name" value="SLR6007 PROTEIN"/>
    <property type="match status" value="1"/>
</dbReference>
<evidence type="ECO:0000259" key="2">
    <source>
        <dbReference type="Pfam" id="PF19044"/>
    </source>
</evidence>
<dbReference type="InterPro" id="IPR027417">
    <property type="entry name" value="P-loop_NTPase"/>
</dbReference>
<dbReference type="NCBIfam" id="NF045971">
    <property type="entry name" value="conju_CD1110"/>
    <property type="match status" value="1"/>
</dbReference>
<name>A0A1H6U431_9LACT</name>
<organism evidence="3 4">
    <name type="scientific">Alkalibacterium gilvum</name>
    <dbReference type="NCBI Taxonomy" id="1130080"/>
    <lineage>
        <taxon>Bacteria</taxon>
        <taxon>Bacillati</taxon>
        <taxon>Bacillota</taxon>
        <taxon>Bacilli</taxon>
        <taxon>Lactobacillales</taxon>
        <taxon>Carnobacteriaceae</taxon>
        <taxon>Alkalibacterium</taxon>
    </lineage>
</organism>
<dbReference type="OrthoDB" id="9804380at2"/>
<protein>
    <submittedName>
        <fullName evidence="3">Type IV secretory pathway, VirB4 component</fullName>
    </submittedName>
</protein>
<dbReference type="InterPro" id="IPR043964">
    <property type="entry name" value="P-loop_TraG"/>
</dbReference>
<dbReference type="CDD" id="cd01127">
    <property type="entry name" value="TrwB_TraG_TraD_VirD4"/>
    <property type="match status" value="1"/>
</dbReference>
<dbReference type="Proteomes" id="UP000198564">
    <property type="component" value="Unassembled WGS sequence"/>
</dbReference>
<reference evidence="4" key="1">
    <citation type="submission" date="2016-10" db="EMBL/GenBank/DDBJ databases">
        <authorList>
            <person name="Varghese N."/>
            <person name="Submissions S."/>
        </authorList>
    </citation>
    <scope>NUCLEOTIDE SEQUENCE [LARGE SCALE GENOMIC DNA]</scope>
    <source>
        <strain evidence="4">DSM 25751</strain>
    </source>
</reference>
<dbReference type="AlphaFoldDB" id="A0A1H6U431"/>
<evidence type="ECO:0000313" key="4">
    <source>
        <dbReference type="Proteomes" id="UP000198564"/>
    </source>
</evidence>
<dbReference type="Pfam" id="PF19044">
    <property type="entry name" value="P-loop_TraG"/>
    <property type="match status" value="1"/>
</dbReference>
<dbReference type="PANTHER" id="PTHR30121">
    <property type="entry name" value="UNCHARACTERIZED PROTEIN YJGR-RELATED"/>
    <property type="match status" value="1"/>
</dbReference>
<dbReference type="Gene3D" id="1.10.8.730">
    <property type="match status" value="1"/>
</dbReference>
<dbReference type="EMBL" id="FNYW01000027">
    <property type="protein sequence ID" value="SEI87118.1"/>
    <property type="molecule type" value="Genomic_DNA"/>
</dbReference>
<evidence type="ECO:0000313" key="3">
    <source>
        <dbReference type="EMBL" id="SEI87118.1"/>
    </source>
</evidence>
<keyword evidence="4" id="KW-1185">Reference proteome</keyword>
<dbReference type="RefSeq" id="WP_091635444.1">
    <property type="nucleotide sequence ID" value="NZ_FNYW01000027.1"/>
</dbReference>
<feature type="domain" description="TraG P-loop" evidence="2">
    <location>
        <begin position="605"/>
        <end position="741"/>
    </location>
</feature>
<evidence type="ECO:0000259" key="1">
    <source>
        <dbReference type="Pfam" id="PF01935"/>
    </source>
</evidence>
<dbReference type="SUPFAM" id="SSF52540">
    <property type="entry name" value="P-loop containing nucleoside triphosphate hydrolases"/>
    <property type="match status" value="1"/>
</dbReference>
<gene>
    <name evidence="3" type="ORF">SAMN04488113_12727</name>
</gene>
<accession>A0A1H6U431</accession>
<dbReference type="STRING" id="1130080.SAMN04488113_12727"/>
<feature type="domain" description="Helicase HerA central" evidence="1">
    <location>
        <begin position="437"/>
        <end position="583"/>
    </location>
</feature>
<sequence>MLGLLKERRNKRQTKKTFQSSQDTLPYLNAYADGVFQVKKERFSKVYSFHDINYQIAPIEQKQHYFEQYCHVLSSMDDRAAYQISIVNRDIDLDDLKEKIFLEERDDRFNHYRKEYNHMLAEKISEGNNDIESLKYVTITVEAKDYERAKMILARNESNLVQGFQNLGTALVPLTLTERLALYEEIYRNEITRGFDLTETTKQGLNTKDQIAPMSFEFKRNQGRVGDQYFQSTLLTNFPSRIKDDILTELTERDMKMILTINLQSIAPDKAIRLINRQITGMESDSMDLEQDSLQKGYLRTFVPHNLESGLKNAKAMLEQLQDDNEKLFTTNILITYFADSQDELEAHYEELSTIARRHICTLNILNFQQEDGLASTVPFGNNLLKIERTLTTQSTAIFMPFTSLEFNDANGLYYGMNPLTSNLILLNRKNLHNASGFILGIPGSGKSFASKREITNVLLNTEDDIIVIDPENEYGQLVKNLGGELINVSTNNQHTINPMDITIIDDVDPARKKDEVDPFAFKTEFILSVCDVILGGNMAPKVKSIIDRCIRLTYKAFVQSDFDRKHLPTLEDFYNQVKAQAEPEAKDLATALEMYVLGYLDTFTGHTNIDVDSRFVCFNIKDLGNQLKTLGLLIVLDAVWNRIRKNRDSGKHTWIYFDEAHLLFKNDYAQDFLFQLYKQARKYGGIPTGMTQNIIDMLVSDKAVTMLANSQYIMLLNQAETDTREIKALYSLSDNQLNYVRNAKAGSGLIKYGGSILPFDDQFPRDTDLYQLMTTKLDEVRRN</sequence>
<proteinExistence type="predicted"/>
<dbReference type="InterPro" id="IPR002789">
    <property type="entry name" value="HerA_central"/>
</dbReference>
<dbReference type="Gene3D" id="3.40.50.300">
    <property type="entry name" value="P-loop containing nucleotide triphosphate hydrolases"/>
    <property type="match status" value="1"/>
</dbReference>
<dbReference type="InterPro" id="IPR051162">
    <property type="entry name" value="T4SS_component"/>
</dbReference>
<dbReference type="Pfam" id="PF01935">
    <property type="entry name" value="DUF87"/>
    <property type="match status" value="1"/>
</dbReference>